<dbReference type="Pfam" id="PF07980">
    <property type="entry name" value="SusD_RagB"/>
    <property type="match status" value="1"/>
</dbReference>
<gene>
    <name evidence="8" type="ORF">GCM10007940_00850</name>
</gene>
<keyword evidence="3" id="KW-0732">Signal</keyword>
<comment type="similarity">
    <text evidence="2">Belongs to the SusD family.</text>
</comment>
<keyword evidence="5" id="KW-0998">Cell outer membrane</keyword>
<feature type="domain" description="RagB/SusD" evidence="6">
    <location>
        <begin position="326"/>
        <end position="584"/>
    </location>
</feature>
<dbReference type="EMBL" id="BSOH01000001">
    <property type="protein sequence ID" value="GLR15470.1"/>
    <property type="molecule type" value="Genomic_DNA"/>
</dbReference>
<protein>
    <recommendedName>
        <fullName evidence="10">RagB/SusD family nutrient uptake outer membrane protein</fullName>
    </recommendedName>
</protein>
<dbReference type="GO" id="GO:0009279">
    <property type="term" value="C:cell outer membrane"/>
    <property type="evidence" value="ECO:0007669"/>
    <property type="project" value="UniProtKB-SubCell"/>
</dbReference>
<comment type="caution">
    <text evidence="8">The sequence shown here is derived from an EMBL/GenBank/DDBJ whole genome shotgun (WGS) entry which is preliminary data.</text>
</comment>
<dbReference type="Proteomes" id="UP001156666">
    <property type="component" value="Unassembled WGS sequence"/>
</dbReference>
<dbReference type="AlphaFoldDB" id="A0AA37SP65"/>
<evidence type="ECO:0000256" key="4">
    <source>
        <dbReference type="ARBA" id="ARBA00023136"/>
    </source>
</evidence>
<evidence type="ECO:0000313" key="8">
    <source>
        <dbReference type="EMBL" id="GLR15470.1"/>
    </source>
</evidence>
<evidence type="ECO:0000259" key="7">
    <source>
        <dbReference type="Pfam" id="PF14322"/>
    </source>
</evidence>
<name>A0AA37SP65_9BACT</name>
<evidence type="ECO:0000256" key="1">
    <source>
        <dbReference type="ARBA" id="ARBA00004442"/>
    </source>
</evidence>
<evidence type="ECO:0000256" key="3">
    <source>
        <dbReference type="ARBA" id="ARBA00022729"/>
    </source>
</evidence>
<reference evidence="8" key="1">
    <citation type="journal article" date="2014" name="Int. J. Syst. Evol. Microbiol.">
        <title>Complete genome sequence of Corynebacterium casei LMG S-19264T (=DSM 44701T), isolated from a smear-ripened cheese.</title>
        <authorList>
            <consortium name="US DOE Joint Genome Institute (JGI-PGF)"/>
            <person name="Walter F."/>
            <person name="Albersmeier A."/>
            <person name="Kalinowski J."/>
            <person name="Ruckert C."/>
        </authorList>
    </citation>
    <scope>NUCLEOTIDE SEQUENCE</scope>
    <source>
        <strain evidence="8">NBRC 108769</strain>
    </source>
</reference>
<keyword evidence="9" id="KW-1185">Reference proteome</keyword>
<keyword evidence="4" id="KW-0472">Membrane</keyword>
<evidence type="ECO:0000256" key="5">
    <source>
        <dbReference type="ARBA" id="ARBA00023237"/>
    </source>
</evidence>
<evidence type="ECO:0008006" key="10">
    <source>
        <dbReference type="Google" id="ProtNLM"/>
    </source>
</evidence>
<dbReference type="SUPFAM" id="SSF48452">
    <property type="entry name" value="TPR-like"/>
    <property type="match status" value="1"/>
</dbReference>
<dbReference type="InterPro" id="IPR011990">
    <property type="entry name" value="TPR-like_helical_dom_sf"/>
</dbReference>
<accession>A0AA37SP65</accession>
<evidence type="ECO:0000256" key="2">
    <source>
        <dbReference type="ARBA" id="ARBA00006275"/>
    </source>
</evidence>
<dbReference type="Pfam" id="PF14322">
    <property type="entry name" value="SusD-like_3"/>
    <property type="match status" value="1"/>
</dbReference>
<sequence length="584" mass="66888">MGTTGCEKFLEENYLSGENSTSAISSEETFESLIAAAYVSLRAYYGKENAWDLTEAGTDLYTWGLDNRSQGFCTYASFTTSEEQERMKAMWREMYKALNTCNLILANIDDVPYSDEGKRAERRGEVSFLRAHYLWLISEIWGGVHFTTEPSEEVSRSANRTPVSEFRAQIVTDLEVALANLPNERDPANYGRITKPAAEAFLARVHLYAENYEKASLHAQNVINNYEFALLDDWSQIWSIDNIKNDEVIWAVNYSSDPITTQAGFTDENGNLYNSTGIIQRLGGHTGHVMYEIRYENLGWGLVRDVENGRGFQRWAPTKHFIDLYNEDIDERFYGSFKTVWKANDVAASPKWKPFVFVEGVKFDVERELWAQPIFAVGDTSIIFSKKPVPESEKGKFSPNDIFYIDPVKANIIIDINDMYLPDGSLNDNVINRQFYFPISKKYEDPTRLELSTEYSKRDAFVFRISEMYLIAAEAEMKLGNMDAATDMMNTLRRARAVEGKEDEMLITSSDLSIDFILDERARELATEFQRFFDLKRTGKLVERIQAYNHDAAPNIQDYHAIRFVPQSQIDAMVDGASYQNPGY</sequence>
<dbReference type="Gene3D" id="1.25.40.390">
    <property type="match status" value="1"/>
</dbReference>
<organism evidence="8 9">
    <name type="scientific">Portibacter lacus</name>
    <dbReference type="NCBI Taxonomy" id="1099794"/>
    <lineage>
        <taxon>Bacteria</taxon>
        <taxon>Pseudomonadati</taxon>
        <taxon>Bacteroidota</taxon>
        <taxon>Saprospiria</taxon>
        <taxon>Saprospirales</taxon>
        <taxon>Haliscomenobacteraceae</taxon>
        <taxon>Portibacter</taxon>
    </lineage>
</organism>
<dbReference type="InterPro" id="IPR033985">
    <property type="entry name" value="SusD-like_N"/>
</dbReference>
<comment type="subcellular location">
    <subcellularLocation>
        <location evidence="1">Cell outer membrane</location>
    </subcellularLocation>
</comment>
<feature type="domain" description="SusD-like N-terminal" evidence="7">
    <location>
        <begin position="22"/>
        <end position="207"/>
    </location>
</feature>
<dbReference type="InterPro" id="IPR012944">
    <property type="entry name" value="SusD_RagB_dom"/>
</dbReference>
<evidence type="ECO:0000259" key="6">
    <source>
        <dbReference type="Pfam" id="PF07980"/>
    </source>
</evidence>
<reference evidence="8" key="2">
    <citation type="submission" date="2023-01" db="EMBL/GenBank/DDBJ databases">
        <title>Draft genome sequence of Portibacter lacus strain NBRC 108769.</title>
        <authorList>
            <person name="Sun Q."/>
            <person name="Mori K."/>
        </authorList>
    </citation>
    <scope>NUCLEOTIDE SEQUENCE</scope>
    <source>
        <strain evidence="8">NBRC 108769</strain>
    </source>
</reference>
<proteinExistence type="inferred from homology"/>
<evidence type="ECO:0000313" key="9">
    <source>
        <dbReference type="Proteomes" id="UP001156666"/>
    </source>
</evidence>